<dbReference type="Pfam" id="PF03798">
    <property type="entry name" value="TRAM_LAG1_CLN8"/>
    <property type="match status" value="1"/>
</dbReference>
<accession>A0A2A9NEM9</accession>
<dbReference type="STRING" id="703135.A0A2A9NEM9"/>
<dbReference type="EMBL" id="KZ302227">
    <property type="protein sequence ID" value="PFH46172.1"/>
    <property type="molecule type" value="Genomic_DNA"/>
</dbReference>
<dbReference type="PROSITE" id="PS50922">
    <property type="entry name" value="TLC"/>
    <property type="match status" value="1"/>
</dbReference>
<dbReference type="GO" id="GO:0016020">
    <property type="term" value="C:membrane"/>
    <property type="evidence" value="ECO:0007669"/>
    <property type="project" value="UniProtKB-SubCell"/>
</dbReference>
<evidence type="ECO:0000313" key="9">
    <source>
        <dbReference type="EMBL" id="PFH46172.1"/>
    </source>
</evidence>
<dbReference type="OrthoDB" id="537032at2759"/>
<dbReference type="SMART" id="SM00724">
    <property type="entry name" value="TLC"/>
    <property type="match status" value="1"/>
</dbReference>
<feature type="transmembrane region" description="Helical" evidence="7">
    <location>
        <begin position="206"/>
        <end position="224"/>
    </location>
</feature>
<dbReference type="InterPro" id="IPR006634">
    <property type="entry name" value="TLC-dom"/>
</dbReference>
<organism evidence="9 10">
    <name type="scientific">Amanita thiersii Skay4041</name>
    <dbReference type="NCBI Taxonomy" id="703135"/>
    <lineage>
        <taxon>Eukaryota</taxon>
        <taxon>Fungi</taxon>
        <taxon>Dikarya</taxon>
        <taxon>Basidiomycota</taxon>
        <taxon>Agaricomycotina</taxon>
        <taxon>Agaricomycetes</taxon>
        <taxon>Agaricomycetidae</taxon>
        <taxon>Agaricales</taxon>
        <taxon>Pluteineae</taxon>
        <taxon>Amanitaceae</taxon>
        <taxon>Amanita</taxon>
    </lineage>
</organism>
<feature type="domain" description="TLC" evidence="8">
    <location>
        <begin position="123"/>
        <end position="339"/>
    </location>
</feature>
<name>A0A2A9NEM9_9AGAR</name>
<dbReference type="AlphaFoldDB" id="A0A2A9NEM9"/>
<dbReference type="PANTHER" id="PTHR12560:SF0">
    <property type="entry name" value="LD18904P"/>
    <property type="match status" value="1"/>
</dbReference>
<dbReference type="PANTHER" id="PTHR12560">
    <property type="entry name" value="LONGEVITY ASSURANCE FACTOR 1 LAG1"/>
    <property type="match status" value="1"/>
</dbReference>
<evidence type="ECO:0000256" key="3">
    <source>
        <dbReference type="ARBA" id="ARBA00022692"/>
    </source>
</evidence>
<comment type="subcellular location">
    <subcellularLocation>
        <location evidence="1">Membrane</location>
        <topology evidence="1">Multi-pass membrane protein</topology>
    </subcellularLocation>
</comment>
<keyword evidence="10" id="KW-1185">Reference proteome</keyword>
<dbReference type="InterPro" id="IPR016439">
    <property type="entry name" value="Lag1/Lac1-like"/>
</dbReference>
<sequence>MASISTLVRQQMPSYLVPFFYLSYPTVPPSVLDSFPHSSYYGTGPLDACLIVTIIAVMAILRDAFRLGLFEPFAHSLLSRRLESRRQQKLDSKLNGHHKINGNGNGHAVENPNLQKEVRQIHRSVLRFAEQGWSFVYYTTQWSYGWYVNRNLPTRLFDPTDLWLNYPHIPLAGPLKFFYLTQTAFYLHQILIINAEARRKDHVQMMTHHVITIILMGLSYYMNFTRVGCLVMILMDWCDIFLPLAKMIRYLGISQLACDTTFAIFLVSWLITRHVFFLFVIKSTYYDLPRVQEFIWNPEVGSYLSTSVWLGFTTLLLALQVLQMIWFWMICRVAWRVVIGKGATDERSDDEGDDRDDKDD</sequence>
<gene>
    <name evidence="9" type="ORF">AMATHDRAFT_8141</name>
</gene>
<evidence type="ECO:0000256" key="4">
    <source>
        <dbReference type="ARBA" id="ARBA00022989"/>
    </source>
</evidence>
<evidence type="ECO:0000259" key="8">
    <source>
        <dbReference type="PROSITE" id="PS50922"/>
    </source>
</evidence>
<evidence type="ECO:0000256" key="6">
    <source>
        <dbReference type="PROSITE-ProRule" id="PRU00205"/>
    </source>
</evidence>
<keyword evidence="4 7" id="KW-1133">Transmembrane helix</keyword>
<feature type="transmembrane region" description="Helical" evidence="7">
    <location>
        <begin position="308"/>
        <end position="331"/>
    </location>
</feature>
<evidence type="ECO:0000256" key="2">
    <source>
        <dbReference type="ARBA" id="ARBA00009808"/>
    </source>
</evidence>
<keyword evidence="5 6" id="KW-0472">Membrane</keyword>
<keyword evidence="3 6" id="KW-0812">Transmembrane</keyword>
<comment type="similarity">
    <text evidence="2">Belongs to the sphingosine N-acyltransferase family.</text>
</comment>
<evidence type="ECO:0000256" key="7">
    <source>
        <dbReference type="SAM" id="Phobius"/>
    </source>
</evidence>
<evidence type="ECO:0000256" key="1">
    <source>
        <dbReference type="ARBA" id="ARBA00004141"/>
    </source>
</evidence>
<evidence type="ECO:0000256" key="5">
    <source>
        <dbReference type="ARBA" id="ARBA00023136"/>
    </source>
</evidence>
<protein>
    <recommendedName>
        <fullName evidence="8">TLC domain-containing protein</fullName>
    </recommendedName>
</protein>
<feature type="transmembrane region" description="Helical" evidence="7">
    <location>
        <begin position="260"/>
        <end position="281"/>
    </location>
</feature>
<dbReference type="GO" id="GO:0050291">
    <property type="term" value="F:sphingosine N-acyltransferase activity"/>
    <property type="evidence" value="ECO:0007669"/>
    <property type="project" value="InterPro"/>
</dbReference>
<evidence type="ECO:0000313" key="10">
    <source>
        <dbReference type="Proteomes" id="UP000242287"/>
    </source>
</evidence>
<proteinExistence type="inferred from homology"/>
<dbReference type="GO" id="GO:0046513">
    <property type="term" value="P:ceramide biosynthetic process"/>
    <property type="evidence" value="ECO:0007669"/>
    <property type="project" value="InterPro"/>
</dbReference>
<reference evidence="9 10" key="1">
    <citation type="submission" date="2014-02" db="EMBL/GenBank/DDBJ databases">
        <title>Transposable element dynamics among asymbiotic and ectomycorrhizal Amanita fungi.</title>
        <authorList>
            <consortium name="DOE Joint Genome Institute"/>
            <person name="Hess J."/>
            <person name="Skrede I."/>
            <person name="Wolfe B."/>
            <person name="LaButti K."/>
            <person name="Ohm R.A."/>
            <person name="Grigoriev I.V."/>
            <person name="Pringle A."/>
        </authorList>
    </citation>
    <scope>NUCLEOTIDE SEQUENCE [LARGE SCALE GENOMIC DNA]</scope>
    <source>
        <strain evidence="9 10">SKay4041</strain>
    </source>
</reference>
<feature type="transmembrane region" description="Helical" evidence="7">
    <location>
        <begin position="40"/>
        <end position="61"/>
    </location>
</feature>
<dbReference type="Proteomes" id="UP000242287">
    <property type="component" value="Unassembled WGS sequence"/>
</dbReference>